<evidence type="ECO:0000256" key="2">
    <source>
        <dbReference type="ARBA" id="ARBA00022691"/>
    </source>
</evidence>
<dbReference type="GO" id="GO:0051536">
    <property type="term" value="F:iron-sulfur cluster binding"/>
    <property type="evidence" value="ECO:0007669"/>
    <property type="project" value="UniProtKB-KW"/>
</dbReference>
<dbReference type="Pfam" id="PF04466">
    <property type="entry name" value="Terminase_3"/>
    <property type="match status" value="1"/>
</dbReference>
<keyword evidence="3" id="KW-0479">Metal-binding</keyword>
<evidence type="ECO:0000259" key="6">
    <source>
        <dbReference type="Pfam" id="PF04466"/>
    </source>
</evidence>
<proteinExistence type="predicted"/>
<comment type="caution">
    <text evidence="7">The sequence shown here is derived from an EMBL/GenBank/DDBJ whole genome shotgun (WGS) entry which is preliminary data.</text>
</comment>
<gene>
    <name evidence="7" type="ORF">LCGC14_3009810</name>
</gene>
<dbReference type="InterPro" id="IPR051198">
    <property type="entry name" value="BchE-like"/>
</dbReference>
<feature type="non-terminal residue" evidence="7">
    <location>
        <position position="340"/>
    </location>
</feature>
<evidence type="ECO:0000313" key="7">
    <source>
        <dbReference type="EMBL" id="KKK61890.1"/>
    </source>
</evidence>
<dbReference type="InterPro" id="IPR058240">
    <property type="entry name" value="rSAM_sf"/>
</dbReference>
<dbReference type="EMBL" id="LAZR01062266">
    <property type="protein sequence ID" value="KKK61890.1"/>
    <property type="molecule type" value="Genomic_DNA"/>
</dbReference>
<dbReference type="PANTHER" id="PTHR43409">
    <property type="entry name" value="ANAEROBIC MAGNESIUM-PROTOPORPHYRIN IX MONOMETHYL ESTER CYCLASE-RELATED"/>
    <property type="match status" value="1"/>
</dbReference>
<keyword evidence="2" id="KW-0949">S-adenosyl-L-methionine</keyword>
<comment type="cofactor">
    <cofactor evidence="1">
        <name>[4Fe-4S] cluster</name>
        <dbReference type="ChEBI" id="CHEBI:49883"/>
    </cofactor>
</comment>
<dbReference type="InterPro" id="IPR035412">
    <property type="entry name" value="Terminase_L_N"/>
</dbReference>
<sequence length="340" mass="39803">MWSPETVLQEIDFLVEAYEVVNIKFVDEMFVLNPQHVLDICELLHERWYDVNIWAYARVDTVQDRLLDVLKNAGVNWLLYDVSNPRLRVLIIRRNSEDLRDWVDRANQIYSRLGATKAGNPPEFRWPSGAIFRTGHLKDENAYTKYQGHEYQRMLIEELTQIPGEEMYLRLIASCRSTDKTLPAQVFATTNPGSVGHEWVKRRFVDPATPGESFIGSDTSRDRIFIPATIDDNPTLTENDPEYIKTLEALKYTNVDLYKAWRHGSWDVFAGQVFGEFSRATHVIERMMPKKEYNHFLWIDWGYTAPFAAYASTLIPMKDDLSGEKFHRVITYQEWYNTEK</sequence>
<dbReference type="Gene3D" id="3.40.50.300">
    <property type="entry name" value="P-loop containing nucleotide triphosphate hydrolases"/>
    <property type="match status" value="1"/>
</dbReference>
<keyword evidence="4" id="KW-0408">Iron</keyword>
<dbReference type="GO" id="GO:0005829">
    <property type="term" value="C:cytosol"/>
    <property type="evidence" value="ECO:0007669"/>
    <property type="project" value="TreeGrafter"/>
</dbReference>
<dbReference type="SUPFAM" id="SSF102114">
    <property type="entry name" value="Radical SAM enzymes"/>
    <property type="match status" value="1"/>
</dbReference>
<dbReference type="GO" id="GO:0046872">
    <property type="term" value="F:metal ion binding"/>
    <property type="evidence" value="ECO:0007669"/>
    <property type="project" value="UniProtKB-KW"/>
</dbReference>
<keyword evidence="5" id="KW-0411">Iron-sulfur</keyword>
<protein>
    <recommendedName>
        <fullName evidence="6">Phage terminase large subunit N-terminal domain-containing protein</fullName>
    </recommendedName>
</protein>
<name>A0A0F8XLD8_9ZZZZ</name>
<reference evidence="7" key="1">
    <citation type="journal article" date="2015" name="Nature">
        <title>Complex archaea that bridge the gap between prokaryotes and eukaryotes.</title>
        <authorList>
            <person name="Spang A."/>
            <person name="Saw J.H."/>
            <person name="Jorgensen S.L."/>
            <person name="Zaremba-Niedzwiedzka K."/>
            <person name="Martijn J."/>
            <person name="Lind A.E."/>
            <person name="van Eijk R."/>
            <person name="Schleper C."/>
            <person name="Guy L."/>
            <person name="Ettema T.J."/>
        </authorList>
    </citation>
    <scope>NUCLEOTIDE SEQUENCE</scope>
</reference>
<dbReference type="AlphaFoldDB" id="A0A0F8XLD8"/>
<feature type="domain" description="Phage terminase large subunit N-terminal" evidence="6">
    <location>
        <begin position="121"/>
        <end position="264"/>
    </location>
</feature>
<dbReference type="Gene3D" id="3.30.420.280">
    <property type="match status" value="1"/>
</dbReference>
<dbReference type="PANTHER" id="PTHR43409:SF7">
    <property type="entry name" value="BLL1977 PROTEIN"/>
    <property type="match status" value="1"/>
</dbReference>
<organism evidence="7">
    <name type="scientific">marine sediment metagenome</name>
    <dbReference type="NCBI Taxonomy" id="412755"/>
    <lineage>
        <taxon>unclassified sequences</taxon>
        <taxon>metagenomes</taxon>
        <taxon>ecological metagenomes</taxon>
    </lineage>
</organism>
<evidence type="ECO:0000256" key="5">
    <source>
        <dbReference type="ARBA" id="ARBA00023014"/>
    </source>
</evidence>
<evidence type="ECO:0000256" key="4">
    <source>
        <dbReference type="ARBA" id="ARBA00023004"/>
    </source>
</evidence>
<accession>A0A0F8XLD8</accession>
<evidence type="ECO:0000256" key="3">
    <source>
        <dbReference type="ARBA" id="ARBA00022723"/>
    </source>
</evidence>
<dbReference type="InterPro" id="IPR027417">
    <property type="entry name" value="P-loop_NTPase"/>
</dbReference>
<evidence type="ECO:0000256" key="1">
    <source>
        <dbReference type="ARBA" id="ARBA00001966"/>
    </source>
</evidence>